<dbReference type="NCBIfam" id="TIGR00553">
    <property type="entry name" value="pabB"/>
    <property type="match status" value="1"/>
</dbReference>
<dbReference type="PANTHER" id="PTHR11236:SF50">
    <property type="entry name" value="AMINODEOXYCHORISMATE SYNTHASE COMPONENT 1"/>
    <property type="match status" value="1"/>
</dbReference>
<dbReference type="InterPro" id="IPR001544">
    <property type="entry name" value="Aminotrans_IV"/>
</dbReference>
<dbReference type="Gene3D" id="3.30.470.10">
    <property type="match status" value="1"/>
</dbReference>
<evidence type="ECO:0000313" key="2">
    <source>
        <dbReference type="EMBL" id="RAS22872.1"/>
    </source>
</evidence>
<dbReference type="Gene3D" id="3.60.120.10">
    <property type="entry name" value="Anthranilate synthase"/>
    <property type="match status" value="1"/>
</dbReference>
<evidence type="ECO:0000313" key="3">
    <source>
        <dbReference type="Proteomes" id="UP000248918"/>
    </source>
</evidence>
<dbReference type="RefSeq" id="WP_111934178.1">
    <property type="nucleotide sequence ID" value="NZ_CADFFP010000024.1"/>
</dbReference>
<dbReference type="OrthoDB" id="9803598at2"/>
<dbReference type="SUPFAM" id="SSF56322">
    <property type="entry name" value="ADC synthase"/>
    <property type="match status" value="1"/>
</dbReference>
<dbReference type="Pfam" id="PF00425">
    <property type="entry name" value="Chorismate_bind"/>
    <property type="match status" value="1"/>
</dbReference>
<dbReference type="InterPro" id="IPR005801">
    <property type="entry name" value="ADC_synthase"/>
</dbReference>
<accession>A0A329BLS7</accession>
<dbReference type="AlphaFoldDB" id="A0A329BLS7"/>
<dbReference type="PRINTS" id="PR00095">
    <property type="entry name" value="ANTSNTHASEI"/>
</dbReference>
<dbReference type="Pfam" id="PF01063">
    <property type="entry name" value="Aminotran_4"/>
    <property type="match status" value="1"/>
</dbReference>
<proteinExistence type="predicted"/>
<dbReference type="PANTHER" id="PTHR11236">
    <property type="entry name" value="AMINOBENZOATE/ANTHRANILATE SYNTHASE"/>
    <property type="match status" value="1"/>
</dbReference>
<sequence>MTADQRGAVFALLDDCDATAARRSSRLYTGFVRERVCADAAQLETVCESVAADTLRGLHAVVLADYEFGRHLLDGDSRLLPKTQRGQATLRFLLFERCEKRSREEVDAWLTGADGGAIEPSVAGTANVCASVERAQFDAAIAAIHTALEAGDSYQVNYTYRLGFDVFGSPIALYRRLRARQPVPYGALIALPGSQWVLSCSPELFIEKDGAMLQARPMKGTAPRSVDPQADQGAAEFLRNDPKNRAENVMIVDLLRNDLSRVAQTGSVKVPALFSVEPYASVWQMTSTVQASLRPGMSFAGVLRALFPCGSITGAPKHRTMQLIDELESTPRGLYTGAIGWLDAPSGVADGAAETNSGVCGDFCLSVAIRTLTLSHAAQTGELRGTMGVGAGIVLDSVAADEFAECQLKASFLTGAEPGFDLFETMLATREEGVRHLSRHLERLSRSAASLGFSLGAEETIRAQIAATCESLAARTPHRMRLALSKNGAIHITAAVLTPLSDPTVGVLLASDQNFLATEAHDPLLRHKTTRRAEYDRGWREAEAKGAFDTLFFNERGELTEGGRSNVFVKLAGRWWTPPLASGVLPGVMRGALLEQDADLQAAEKVLTQADLLNAEALLICNALRGAMPARLIR</sequence>
<feature type="domain" description="Chorismate-utilising enzyme C-terminal" evidence="1">
    <location>
        <begin position="134"/>
        <end position="409"/>
    </location>
</feature>
<name>A0A329BLS7_9BURK</name>
<dbReference type="STRING" id="1169143.GCA_000383275_04680"/>
<dbReference type="InterPro" id="IPR043132">
    <property type="entry name" value="BCAT-like_C"/>
</dbReference>
<dbReference type="GO" id="GO:0016829">
    <property type="term" value="F:lyase activity"/>
    <property type="evidence" value="ECO:0007669"/>
    <property type="project" value="UniProtKB-KW"/>
</dbReference>
<keyword evidence="2" id="KW-0456">Lyase</keyword>
<dbReference type="SUPFAM" id="SSF56752">
    <property type="entry name" value="D-aminoacid aminotransferase-like PLP-dependent enzymes"/>
    <property type="match status" value="1"/>
</dbReference>
<dbReference type="InterPro" id="IPR043131">
    <property type="entry name" value="BCAT-like_N"/>
</dbReference>
<protein>
    <submittedName>
        <fullName evidence="2">Para-aminobenzoate synthetase/4-amino-4-deoxychorismate lyase</fullName>
    </submittedName>
</protein>
<dbReference type="InterPro" id="IPR015890">
    <property type="entry name" value="Chorismate_C"/>
</dbReference>
<gene>
    <name evidence="2" type="ORF">BX591_12277</name>
</gene>
<reference evidence="2 3" key="1">
    <citation type="submission" date="2018-06" db="EMBL/GenBank/DDBJ databases">
        <title>Genomic Encyclopedia of Type Strains, Phase III (KMG-III): the genomes of soil and plant-associated and newly described type strains.</title>
        <authorList>
            <person name="Whitman W."/>
        </authorList>
    </citation>
    <scope>NUCLEOTIDE SEQUENCE [LARGE SCALE GENOMIC DNA]</scope>
    <source>
        <strain evidence="2 3">LMG 23644</strain>
    </source>
</reference>
<comment type="caution">
    <text evidence="2">The sequence shown here is derived from an EMBL/GenBank/DDBJ whole genome shotgun (WGS) entry which is preliminary data.</text>
</comment>
<dbReference type="GO" id="GO:0009396">
    <property type="term" value="P:folic acid-containing compound biosynthetic process"/>
    <property type="evidence" value="ECO:0007669"/>
    <property type="project" value="InterPro"/>
</dbReference>
<dbReference type="Gene3D" id="3.20.10.10">
    <property type="entry name" value="D-amino Acid Aminotransferase, subunit A, domain 2"/>
    <property type="match status" value="1"/>
</dbReference>
<dbReference type="EMBL" id="QLTK01000022">
    <property type="protein sequence ID" value="RAS22872.1"/>
    <property type="molecule type" value="Genomic_DNA"/>
</dbReference>
<organism evidence="2 3">
    <name type="scientific">Paraburkholderia bryophila</name>
    <dbReference type="NCBI Taxonomy" id="420952"/>
    <lineage>
        <taxon>Bacteria</taxon>
        <taxon>Pseudomonadati</taxon>
        <taxon>Pseudomonadota</taxon>
        <taxon>Betaproteobacteria</taxon>
        <taxon>Burkholderiales</taxon>
        <taxon>Burkholderiaceae</taxon>
        <taxon>Paraburkholderia</taxon>
    </lineage>
</organism>
<dbReference type="GO" id="GO:0000162">
    <property type="term" value="P:L-tryptophan biosynthetic process"/>
    <property type="evidence" value="ECO:0007669"/>
    <property type="project" value="TreeGrafter"/>
</dbReference>
<dbReference type="InterPro" id="IPR005802">
    <property type="entry name" value="ADC_synth_comp_1"/>
</dbReference>
<dbReference type="GO" id="GO:0046820">
    <property type="term" value="F:4-amino-4-deoxychorismate synthase activity"/>
    <property type="evidence" value="ECO:0007669"/>
    <property type="project" value="TreeGrafter"/>
</dbReference>
<evidence type="ECO:0000259" key="1">
    <source>
        <dbReference type="Pfam" id="PF00425"/>
    </source>
</evidence>
<dbReference type="InterPro" id="IPR019999">
    <property type="entry name" value="Anth_synth_I-like"/>
</dbReference>
<dbReference type="Proteomes" id="UP000248918">
    <property type="component" value="Unassembled WGS sequence"/>
</dbReference>
<dbReference type="InterPro" id="IPR036038">
    <property type="entry name" value="Aminotransferase-like"/>
</dbReference>